<dbReference type="PANTHER" id="PTHR14363:SF17">
    <property type="entry name" value="HEPARANASE-LIKE PROTEIN 3"/>
    <property type="match status" value="1"/>
</dbReference>
<feature type="region of interest" description="Disordered" evidence="1">
    <location>
        <begin position="107"/>
        <end position="185"/>
    </location>
</feature>
<evidence type="ECO:0000313" key="3">
    <source>
        <dbReference type="Proteomes" id="UP000243459"/>
    </source>
</evidence>
<dbReference type="PANTHER" id="PTHR14363">
    <property type="entry name" value="HEPARANASE-RELATED"/>
    <property type="match status" value="1"/>
</dbReference>
<name>A0A5P1FHV1_ASPOF</name>
<gene>
    <name evidence="2" type="ORF">A4U43_C02F12780</name>
</gene>
<accession>A0A5P1FHV1</accession>
<dbReference type="InterPro" id="IPR005199">
    <property type="entry name" value="Glyco_hydro_79"/>
</dbReference>
<feature type="compositionally biased region" description="Basic and acidic residues" evidence="1">
    <location>
        <begin position="142"/>
        <end position="157"/>
    </location>
</feature>
<protein>
    <submittedName>
        <fullName evidence="2">Uncharacterized protein</fullName>
    </submittedName>
</protein>
<dbReference type="GO" id="GO:0016020">
    <property type="term" value="C:membrane"/>
    <property type="evidence" value="ECO:0007669"/>
    <property type="project" value="InterPro"/>
</dbReference>
<sequence>CACVEVGLRHLSLEIGILVGTVDYGGFESSSEEWELEAILKDQLNCRLNSVAELFYKIPGKNLAQGIRKIANDRDINVMVASLGKNNWTVVYIVHSVEEYTGEVDINLREGARNEPPNDDNATTSEAGPSNANVEDTNQDNNEAKHDENEGIDKDDGASDDNEDNGASDSHDDEHDDEGADEGLGDANEATEEAKIDDKEGLVDVNVGTTQERPQQSNTGALHESGQIPSMITTNLLQAFTPTQDYTAGYSPTLAKGTPNEYMSRVKNRGSICDILELKRFSSVLFNSVNVTVDIEGATTIANTDRSFVCVTLDWWPAEKCNYGMCPWHQSSVLNLVVATQQEEMKRQQEAQATSMIQTFADMLSEVTGRPVSPSFVDRFKARTKLPEEAASVLDHEEASTFYTSTFLSLLSS</sequence>
<feature type="compositionally biased region" description="Acidic residues" evidence="1">
    <location>
        <begin position="174"/>
        <end position="184"/>
    </location>
</feature>
<evidence type="ECO:0000256" key="1">
    <source>
        <dbReference type="SAM" id="MobiDB-lite"/>
    </source>
</evidence>
<dbReference type="EMBL" id="CM007382">
    <property type="protein sequence ID" value="ONK77965.1"/>
    <property type="molecule type" value="Genomic_DNA"/>
</dbReference>
<reference evidence="3" key="1">
    <citation type="journal article" date="2017" name="Nat. Commun.">
        <title>The asparagus genome sheds light on the origin and evolution of a young Y chromosome.</title>
        <authorList>
            <person name="Harkess A."/>
            <person name="Zhou J."/>
            <person name="Xu C."/>
            <person name="Bowers J.E."/>
            <person name="Van der Hulst R."/>
            <person name="Ayyampalayam S."/>
            <person name="Mercati F."/>
            <person name="Riccardi P."/>
            <person name="McKain M.R."/>
            <person name="Kakrana A."/>
            <person name="Tang H."/>
            <person name="Ray J."/>
            <person name="Groenendijk J."/>
            <person name="Arikit S."/>
            <person name="Mathioni S.M."/>
            <person name="Nakano M."/>
            <person name="Shan H."/>
            <person name="Telgmann-Rauber A."/>
            <person name="Kanno A."/>
            <person name="Yue Z."/>
            <person name="Chen H."/>
            <person name="Li W."/>
            <person name="Chen Y."/>
            <person name="Xu X."/>
            <person name="Zhang Y."/>
            <person name="Luo S."/>
            <person name="Chen H."/>
            <person name="Gao J."/>
            <person name="Mao Z."/>
            <person name="Pires J.C."/>
            <person name="Luo M."/>
            <person name="Kudrna D."/>
            <person name="Wing R.A."/>
            <person name="Meyers B.C."/>
            <person name="Yi K."/>
            <person name="Kong H."/>
            <person name="Lavrijsen P."/>
            <person name="Sunseri F."/>
            <person name="Falavigna A."/>
            <person name="Ye Y."/>
            <person name="Leebens-Mack J.H."/>
            <person name="Chen G."/>
        </authorList>
    </citation>
    <scope>NUCLEOTIDE SEQUENCE [LARGE SCALE GENOMIC DNA]</scope>
    <source>
        <strain evidence="3">cv. DH0086</strain>
    </source>
</reference>
<proteinExistence type="predicted"/>
<dbReference type="AlphaFoldDB" id="A0A5P1FHV1"/>
<feature type="compositionally biased region" description="Polar residues" evidence="1">
    <location>
        <begin position="120"/>
        <end position="141"/>
    </location>
</feature>
<dbReference type="GO" id="GO:0004566">
    <property type="term" value="F:beta-glucuronidase activity"/>
    <property type="evidence" value="ECO:0007669"/>
    <property type="project" value="TreeGrafter"/>
</dbReference>
<dbReference type="Proteomes" id="UP000243459">
    <property type="component" value="Chromosome 2"/>
</dbReference>
<dbReference type="GO" id="GO:0009505">
    <property type="term" value="C:plant-type cell wall"/>
    <property type="evidence" value="ECO:0007669"/>
    <property type="project" value="TreeGrafter"/>
</dbReference>
<keyword evidence="3" id="KW-1185">Reference proteome</keyword>
<dbReference type="Pfam" id="PF03662">
    <property type="entry name" value="Glyco_hydro_79n"/>
    <property type="match status" value="1"/>
</dbReference>
<organism evidence="2 3">
    <name type="scientific">Asparagus officinalis</name>
    <name type="common">Garden asparagus</name>
    <dbReference type="NCBI Taxonomy" id="4686"/>
    <lineage>
        <taxon>Eukaryota</taxon>
        <taxon>Viridiplantae</taxon>
        <taxon>Streptophyta</taxon>
        <taxon>Embryophyta</taxon>
        <taxon>Tracheophyta</taxon>
        <taxon>Spermatophyta</taxon>
        <taxon>Magnoliopsida</taxon>
        <taxon>Liliopsida</taxon>
        <taxon>Asparagales</taxon>
        <taxon>Asparagaceae</taxon>
        <taxon>Asparagoideae</taxon>
        <taxon>Asparagus</taxon>
    </lineage>
</organism>
<evidence type="ECO:0000313" key="2">
    <source>
        <dbReference type="EMBL" id="ONK77965.1"/>
    </source>
</evidence>
<dbReference type="Gramene" id="ONK77965">
    <property type="protein sequence ID" value="ONK77965"/>
    <property type="gene ID" value="A4U43_C02F12780"/>
</dbReference>
<feature type="non-terminal residue" evidence="2">
    <location>
        <position position="1"/>
    </location>
</feature>